<keyword evidence="3" id="KW-1185">Reference proteome</keyword>
<protein>
    <submittedName>
        <fullName evidence="2">Uncharacterized protein</fullName>
    </submittedName>
</protein>
<feature type="signal peptide" evidence="1">
    <location>
        <begin position="1"/>
        <end position="19"/>
    </location>
</feature>
<dbReference type="Proteomes" id="UP000707071">
    <property type="component" value="Unassembled WGS sequence"/>
</dbReference>
<evidence type="ECO:0000313" key="2">
    <source>
        <dbReference type="EMBL" id="KAG6293511.1"/>
    </source>
</evidence>
<feature type="chain" id="PRO_5040273281" evidence="1">
    <location>
        <begin position="20"/>
        <end position="89"/>
    </location>
</feature>
<gene>
    <name evidence="2" type="ORF">E4U09_002974</name>
</gene>
<name>A0A9P7QK02_9HYPO</name>
<comment type="caution">
    <text evidence="2">The sequence shown here is derived from an EMBL/GenBank/DDBJ whole genome shotgun (WGS) entry which is preliminary data.</text>
</comment>
<sequence length="89" mass="9620">MQPIQFISVLSALAVVSQAAPTPETIDGFPDLVDRSNSCPGDKYFKCVTFYAQLCNTSCFGKRPRAMLQCLSACVPRSGKTCQKGCHKG</sequence>
<evidence type="ECO:0000313" key="3">
    <source>
        <dbReference type="Proteomes" id="UP000707071"/>
    </source>
</evidence>
<organism evidence="2 3">
    <name type="scientific">Claviceps aff. purpurea</name>
    <dbReference type="NCBI Taxonomy" id="1967640"/>
    <lineage>
        <taxon>Eukaryota</taxon>
        <taxon>Fungi</taxon>
        <taxon>Dikarya</taxon>
        <taxon>Ascomycota</taxon>
        <taxon>Pezizomycotina</taxon>
        <taxon>Sordariomycetes</taxon>
        <taxon>Hypocreomycetidae</taxon>
        <taxon>Hypocreales</taxon>
        <taxon>Clavicipitaceae</taxon>
        <taxon>Claviceps</taxon>
    </lineage>
</organism>
<accession>A0A9P7QK02</accession>
<proteinExistence type="predicted"/>
<dbReference type="AlphaFoldDB" id="A0A9P7QK02"/>
<dbReference type="EMBL" id="SRRH01000242">
    <property type="protein sequence ID" value="KAG6293511.1"/>
    <property type="molecule type" value="Genomic_DNA"/>
</dbReference>
<reference evidence="2 3" key="1">
    <citation type="journal article" date="2020" name="bioRxiv">
        <title>Whole genome comparisons of ergot fungi reveals the divergence and evolution of species within the genus Claviceps are the result of varying mechanisms driving genome evolution and host range expansion.</title>
        <authorList>
            <person name="Wyka S.A."/>
            <person name="Mondo S.J."/>
            <person name="Liu M."/>
            <person name="Dettman J."/>
            <person name="Nalam V."/>
            <person name="Broders K.D."/>
        </authorList>
    </citation>
    <scope>NUCLEOTIDE SEQUENCE [LARGE SCALE GENOMIC DNA]</scope>
    <source>
        <strain evidence="2 3">Clav52</strain>
    </source>
</reference>
<evidence type="ECO:0000256" key="1">
    <source>
        <dbReference type="SAM" id="SignalP"/>
    </source>
</evidence>
<keyword evidence="1" id="KW-0732">Signal</keyword>